<protein>
    <submittedName>
        <fullName evidence="3">Uncharacterized protein</fullName>
    </submittedName>
</protein>
<dbReference type="AlphaFoldDB" id="A0AAF3F9D2"/>
<reference evidence="3" key="1">
    <citation type="submission" date="2024-02" db="UniProtKB">
        <authorList>
            <consortium name="WormBaseParasite"/>
        </authorList>
    </citation>
    <scope>IDENTIFICATION</scope>
</reference>
<feature type="transmembrane region" description="Helical" evidence="1">
    <location>
        <begin position="47"/>
        <end position="67"/>
    </location>
</feature>
<evidence type="ECO:0000313" key="3">
    <source>
        <dbReference type="WBParaSite" id="MBELARI_LOCUS352"/>
    </source>
</evidence>
<evidence type="ECO:0000256" key="1">
    <source>
        <dbReference type="SAM" id="Phobius"/>
    </source>
</evidence>
<name>A0AAF3F9D2_9BILA</name>
<evidence type="ECO:0000313" key="2">
    <source>
        <dbReference type="Proteomes" id="UP000887575"/>
    </source>
</evidence>
<organism evidence="2 3">
    <name type="scientific">Mesorhabditis belari</name>
    <dbReference type="NCBI Taxonomy" id="2138241"/>
    <lineage>
        <taxon>Eukaryota</taxon>
        <taxon>Metazoa</taxon>
        <taxon>Ecdysozoa</taxon>
        <taxon>Nematoda</taxon>
        <taxon>Chromadorea</taxon>
        <taxon>Rhabditida</taxon>
        <taxon>Rhabditina</taxon>
        <taxon>Rhabditomorpha</taxon>
        <taxon>Rhabditoidea</taxon>
        <taxon>Rhabditidae</taxon>
        <taxon>Mesorhabditinae</taxon>
        <taxon>Mesorhabditis</taxon>
    </lineage>
</organism>
<keyword evidence="1" id="KW-0812">Transmembrane</keyword>
<sequence length="157" mass="18112">MVVSSVYVSGIGLGVLGLVIPAVHSLQKQRWMSQSTYQFQKKWLRNLYIQIASVMACVFIPFFWYFYIGYDERFWLTEYSIYPTSIACFHGTVATIVLLICYDSYQGYLFKSIFFIQKNAVNDSTLNPKSTTTVQISIETRTKQDRILPLSGNRNGR</sequence>
<dbReference type="Proteomes" id="UP000887575">
    <property type="component" value="Unassembled WGS sequence"/>
</dbReference>
<dbReference type="Pfam" id="PF10318">
    <property type="entry name" value="7TM_GPCR_Srh"/>
    <property type="match status" value="1"/>
</dbReference>
<accession>A0AAF3F9D2</accession>
<dbReference type="WBParaSite" id="MBELARI_LOCUS352">
    <property type="protein sequence ID" value="MBELARI_LOCUS352"/>
    <property type="gene ID" value="MBELARI_LOCUS352"/>
</dbReference>
<keyword evidence="1" id="KW-1133">Transmembrane helix</keyword>
<keyword evidence="1" id="KW-0472">Membrane</keyword>
<feature type="transmembrane region" description="Helical" evidence="1">
    <location>
        <begin position="6"/>
        <end position="26"/>
    </location>
</feature>
<feature type="transmembrane region" description="Helical" evidence="1">
    <location>
        <begin position="79"/>
        <end position="102"/>
    </location>
</feature>
<dbReference type="InterPro" id="IPR019422">
    <property type="entry name" value="7TM_GPCR_serpentine_rcpt_Srh"/>
</dbReference>
<proteinExistence type="predicted"/>
<keyword evidence="2" id="KW-1185">Reference proteome</keyword>